<dbReference type="InterPro" id="IPR007378">
    <property type="entry name" value="Tic22-like"/>
</dbReference>
<dbReference type="GO" id="GO:0015031">
    <property type="term" value="P:protein transport"/>
    <property type="evidence" value="ECO:0007669"/>
    <property type="project" value="InterPro"/>
</dbReference>
<protein>
    <submittedName>
        <fullName evidence="5">Protein TIC 22-like, chloroplastic</fullName>
    </submittedName>
</protein>
<dbReference type="OrthoDB" id="1741344at2759"/>
<keyword evidence="3" id="KW-0934">Plastid</keyword>
<dbReference type="RefSeq" id="XP_056841807.1">
    <property type="nucleotide sequence ID" value="XM_056985827.1"/>
</dbReference>
<comment type="subcellular location">
    <subcellularLocation>
        <location evidence="1">Plastid</location>
        <location evidence="1">Chloroplast</location>
    </subcellularLocation>
</comment>
<dbReference type="Proteomes" id="UP000504610">
    <property type="component" value="Chromosome 5"/>
</dbReference>
<evidence type="ECO:0000256" key="3">
    <source>
        <dbReference type="ARBA" id="ARBA00022640"/>
    </source>
</evidence>
<evidence type="ECO:0000313" key="5">
    <source>
        <dbReference type="RefSeq" id="XP_056841807.1"/>
    </source>
</evidence>
<organism evidence="4 5">
    <name type="scientific">Raphanus sativus</name>
    <name type="common">Radish</name>
    <name type="synonym">Raphanus raphanistrum var. sativus</name>
    <dbReference type="NCBI Taxonomy" id="3726"/>
    <lineage>
        <taxon>Eukaryota</taxon>
        <taxon>Viridiplantae</taxon>
        <taxon>Streptophyta</taxon>
        <taxon>Embryophyta</taxon>
        <taxon>Tracheophyta</taxon>
        <taxon>Spermatophyta</taxon>
        <taxon>Magnoliopsida</taxon>
        <taxon>eudicotyledons</taxon>
        <taxon>Gunneridae</taxon>
        <taxon>Pentapetalae</taxon>
        <taxon>rosids</taxon>
        <taxon>malvids</taxon>
        <taxon>Brassicales</taxon>
        <taxon>Brassicaceae</taxon>
        <taxon>Brassiceae</taxon>
        <taxon>Raphanus</taxon>
    </lineage>
</organism>
<gene>
    <name evidence="5" type="primary">LOC108838545</name>
</gene>
<evidence type="ECO:0000313" key="4">
    <source>
        <dbReference type="Proteomes" id="UP000504610"/>
    </source>
</evidence>
<dbReference type="GO" id="GO:0009507">
    <property type="term" value="C:chloroplast"/>
    <property type="evidence" value="ECO:0007669"/>
    <property type="project" value="UniProtKB-SubCell"/>
</dbReference>
<dbReference type="KEGG" id="rsz:108838545"/>
<name>A0A9W3BRE8_RAPSA</name>
<reference evidence="5" key="2">
    <citation type="submission" date="2025-08" db="UniProtKB">
        <authorList>
            <consortium name="RefSeq"/>
        </authorList>
    </citation>
    <scope>IDENTIFICATION</scope>
    <source>
        <tissue evidence="5">Leaf</tissue>
    </source>
</reference>
<keyword evidence="4" id="KW-1185">Reference proteome</keyword>
<evidence type="ECO:0000256" key="2">
    <source>
        <dbReference type="ARBA" id="ARBA00022528"/>
    </source>
</evidence>
<proteinExistence type="predicted"/>
<evidence type="ECO:0000256" key="1">
    <source>
        <dbReference type="ARBA" id="ARBA00004229"/>
    </source>
</evidence>
<dbReference type="AlphaFoldDB" id="A0A9W3BRE8"/>
<dbReference type="Pfam" id="PF04278">
    <property type="entry name" value="Tic22"/>
    <property type="match status" value="1"/>
</dbReference>
<keyword evidence="2" id="KW-0150">Chloroplast</keyword>
<dbReference type="GeneID" id="108838545"/>
<reference evidence="4" key="1">
    <citation type="journal article" date="2019" name="Database">
        <title>The radish genome database (RadishGD): an integrated information resource for radish genomics.</title>
        <authorList>
            <person name="Yu H.J."/>
            <person name="Baek S."/>
            <person name="Lee Y.J."/>
            <person name="Cho A."/>
            <person name="Mun J.H."/>
        </authorList>
    </citation>
    <scope>NUCLEOTIDE SEQUENCE [LARGE SCALE GENOMIC DNA]</scope>
    <source>
        <strain evidence="4">cv. WK10039</strain>
    </source>
</reference>
<accession>A0A9W3BRE8</accession>
<sequence length="136" mass="14433">MVVLLEGDGPLATLALLKSPGKGFLCIGGDGALSLSVAAPVRRSSGPGLSDDEERLAGVPVASTNTFTQPDEDAEALFNQMKIMGSLWVMLFSKEEDAEALQICLLLLQVFQLKVNGVAFRLIPESTQVKNALKVC</sequence>